<dbReference type="RefSeq" id="WP_132216030.1">
    <property type="nucleotide sequence ID" value="NZ_OX156936.1"/>
</dbReference>
<protein>
    <recommendedName>
        <fullName evidence="3">alpha-L-fucosidase</fullName>
        <ecNumber evidence="3">3.2.1.51</ecNumber>
    </recommendedName>
</protein>
<dbReference type="Pfam" id="PF16757">
    <property type="entry name" value="Fucosidase_C"/>
    <property type="match status" value="1"/>
</dbReference>
<evidence type="ECO:0000313" key="10">
    <source>
        <dbReference type="Proteomes" id="UP000295455"/>
    </source>
</evidence>
<evidence type="ECO:0000256" key="6">
    <source>
        <dbReference type="ARBA" id="ARBA00023295"/>
    </source>
</evidence>
<evidence type="ECO:0000256" key="2">
    <source>
        <dbReference type="ARBA" id="ARBA00007951"/>
    </source>
</evidence>
<evidence type="ECO:0000256" key="5">
    <source>
        <dbReference type="ARBA" id="ARBA00022801"/>
    </source>
</evidence>
<dbReference type="Gene3D" id="3.20.20.80">
    <property type="entry name" value="Glycosidases"/>
    <property type="match status" value="1"/>
</dbReference>
<dbReference type="OrthoDB" id="1095333at2"/>
<evidence type="ECO:0000256" key="4">
    <source>
        <dbReference type="ARBA" id="ARBA00022729"/>
    </source>
</evidence>
<keyword evidence="10" id="KW-1185">Reference proteome</keyword>
<dbReference type="GO" id="GO:0005764">
    <property type="term" value="C:lysosome"/>
    <property type="evidence" value="ECO:0007669"/>
    <property type="project" value="TreeGrafter"/>
</dbReference>
<dbReference type="EMBL" id="SLUP01000002">
    <property type="protein sequence ID" value="TCL67901.1"/>
    <property type="molecule type" value="Genomic_DNA"/>
</dbReference>
<dbReference type="EC" id="3.2.1.51" evidence="3"/>
<reference evidence="9 10" key="1">
    <citation type="submission" date="2019-03" db="EMBL/GenBank/DDBJ databases">
        <title>Genomic Encyclopedia of Type Strains, Phase IV (KMG-IV): sequencing the most valuable type-strain genomes for metagenomic binning, comparative biology and taxonomic classification.</title>
        <authorList>
            <person name="Goeker M."/>
        </authorList>
    </citation>
    <scope>NUCLEOTIDE SEQUENCE [LARGE SCALE GENOMIC DNA]</scope>
    <source>
        <strain evidence="9 10">DSM 18792</strain>
    </source>
</reference>
<dbReference type="InterPro" id="IPR031919">
    <property type="entry name" value="Fucosidase_C"/>
</dbReference>
<evidence type="ECO:0000259" key="8">
    <source>
        <dbReference type="Pfam" id="PF16757"/>
    </source>
</evidence>
<dbReference type="InterPro" id="IPR016286">
    <property type="entry name" value="FUC_metazoa-typ"/>
</dbReference>
<keyword evidence="6" id="KW-0326">Glycosidase</keyword>
<name>A0A4R1RNK7_9FLAO</name>
<dbReference type="PRINTS" id="PR00741">
    <property type="entry name" value="GLHYDRLASE29"/>
</dbReference>
<dbReference type="InterPro" id="IPR057739">
    <property type="entry name" value="Glyco_hydro_29_N"/>
</dbReference>
<proteinExistence type="inferred from homology"/>
<evidence type="ECO:0000313" key="9">
    <source>
        <dbReference type="EMBL" id="TCL67901.1"/>
    </source>
</evidence>
<dbReference type="PANTHER" id="PTHR10030:SF37">
    <property type="entry name" value="ALPHA-L-FUCOSIDASE-RELATED"/>
    <property type="match status" value="1"/>
</dbReference>
<sequence>MKKLHLVTIIIFIYHSVIFSQTKNNIEPNWESMVANYHVPEWLVDGKLGVWFHWGIPSAVDEDRPLDGSWYGRNMYGGGKKMAQVLSEWHIKRYGPLKEFGYEKLIPLFKGENWDPDALVAFVKDNGARFIMPVATHHDNFDMYDSSHPWNSVDMGPHRDVLGEWKKAASKHGIKFGISTHLYWSPGWWVTARKYQKEGTLEWKLFNMDYDPKEFASQDSWNEHWYARCWEIIEKYDPDMFNNDAPFPKIGPGKGLGVKLFSDYLNRDLKENNGKQTVVLSLKDPTVDRSAFTYNLERGGAGEIKPEPWLWATDLSGDWFYNKNSINKMSVPVMVSNAVDAISKNGVVMLNIGLRGDGTIPEKQIGYLTAFGDFLKINGEGIYGSRPWKIFGEGPLEVKDGRQGENHNDYTQEDIRFTTKDGFLYAFVLASPQKDIVIKTLNDGGILDGKIEQIELMGSKEKLNWKRTNESLTITLPKTLPGKIVNGFKITTK</sequence>
<comment type="similarity">
    <text evidence="2">Belongs to the glycosyl hydrolase 29 family.</text>
</comment>
<dbReference type="PANTHER" id="PTHR10030">
    <property type="entry name" value="ALPHA-L-FUCOSIDASE"/>
    <property type="match status" value="1"/>
</dbReference>
<feature type="domain" description="Alpha-L-fucosidase C-terminal" evidence="8">
    <location>
        <begin position="408"/>
        <end position="483"/>
    </location>
</feature>
<organism evidence="9 10">
    <name type="scientific">Mariniflexile fucanivorans</name>
    <dbReference type="NCBI Taxonomy" id="264023"/>
    <lineage>
        <taxon>Bacteria</taxon>
        <taxon>Pseudomonadati</taxon>
        <taxon>Bacteroidota</taxon>
        <taxon>Flavobacteriia</taxon>
        <taxon>Flavobacteriales</taxon>
        <taxon>Flavobacteriaceae</taxon>
        <taxon>Mariniflexile</taxon>
    </lineage>
</organism>
<dbReference type="InterPro" id="IPR000933">
    <property type="entry name" value="Glyco_hydro_29"/>
</dbReference>
<dbReference type="Proteomes" id="UP000295455">
    <property type="component" value="Unassembled WGS sequence"/>
</dbReference>
<evidence type="ECO:0000259" key="7">
    <source>
        <dbReference type="Pfam" id="PF01120"/>
    </source>
</evidence>
<dbReference type="Pfam" id="PF01120">
    <property type="entry name" value="Alpha_L_fucos"/>
    <property type="match status" value="1"/>
</dbReference>
<evidence type="ECO:0000256" key="1">
    <source>
        <dbReference type="ARBA" id="ARBA00004071"/>
    </source>
</evidence>
<dbReference type="SMART" id="SM00812">
    <property type="entry name" value="Alpha_L_fucos"/>
    <property type="match status" value="1"/>
</dbReference>
<dbReference type="GO" id="GO:0016139">
    <property type="term" value="P:glycoside catabolic process"/>
    <property type="evidence" value="ECO:0007669"/>
    <property type="project" value="TreeGrafter"/>
</dbReference>
<evidence type="ECO:0000256" key="3">
    <source>
        <dbReference type="ARBA" id="ARBA00012662"/>
    </source>
</evidence>
<keyword evidence="5" id="KW-0378">Hydrolase</keyword>
<dbReference type="GO" id="GO:0006004">
    <property type="term" value="P:fucose metabolic process"/>
    <property type="evidence" value="ECO:0007669"/>
    <property type="project" value="InterPro"/>
</dbReference>
<dbReference type="AlphaFoldDB" id="A0A4R1RNK7"/>
<keyword evidence="4" id="KW-0732">Signal</keyword>
<dbReference type="Gene3D" id="2.60.40.1180">
    <property type="entry name" value="Golgi alpha-mannosidase II"/>
    <property type="match status" value="1"/>
</dbReference>
<dbReference type="PIRSF" id="PIRSF001092">
    <property type="entry name" value="Alpha-L-fucosidase"/>
    <property type="match status" value="1"/>
</dbReference>
<dbReference type="SUPFAM" id="SSF51445">
    <property type="entry name" value="(Trans)glycosidases"/>
    <property type="match status" value="1"/>
</dbReference>
<accession>A0A4R1RNK7</accession>
<comment type="function">
    <text evidence="1">Alpha-L-fucosidase is responsible for hydrolyzing the alpha-1,6-linked fucose joined to the reducing-end N-acetylglucosamine of the carbohydrate moieties of glycoproteins.</text>
</comment>
<dbReference type="GO" id="GO:0004560">
    <property type="term" value="F:alpha-L-fucosidase activity"/>
    <property type="evidence" value="ECO:0007669"/>
    <property type="project" value="InterPro"/>
</dbReference>
<dbReference type="InterPro" id="IPR013780">
    <property type="entry name" value="Glyco_hydro_b"/>
</dbReference>
<dbReference type="InterPro" id="IPR017853">
    <property type="entry name" value="GH"/>
</dbReference>
<comment type="caution">
    <text evidence="9">The sequence shown here is derived from an EMBL/GenBank/DDBJ whole genome shotgun (WGS) entry which is preliminary data.</text>
</comment>
<gene>
    <name evidence="9" type="ORF">EV196_102464</name>
</gene>
<feature type="domain" description="Glycoside hydrolase family 29 N-terminal" evidence="7">
    <location>
        <begin position="21"/>
        <end position="380"/>
    </location>
</feature>